<dbReference type="InterPro" id="IPR036937">
    <property type="entry name" value="Adhesion_dom_fimbrial_sf"/>
</dbReference>
<dbReference type="AlphaFoldDB" id="A0A1S9ZHK5"/>
<name>A0A1S9ZHK5_9GAMM</name>
<evidence type="ECO:0000256" key="3">
    <source>
        <dbReference type="ARBA" id="ARBA00022729"/>
    </source>
</evidence>
<reference evidence="6 7" key="1">
    <citation type="submission" date="2017-02" db="EMBL/GenBank/DDBJ databases">
        <title>Draft genome sequence of Moraxella canis CCUG 8415A type strain.</title>
        <authorList>
            <person name="Engstrom-Jakobsson H."/>
            <person name="Salva-Serra F."/>
            <person name="Thorell K."/>
            <person name="Gonzales-Siles L."/>
            <person name="Karlsson R."/>
            <person name="Boulund F."/>
            <person name="Engstrand L."/>
            <person name="Moore E."/>
        </authorList>
    </citation>
    <scope>NUCLEOTIDE SEQUENCE [LARGE SCALE GENOMIC DNA]</scope>
    <source>
        <strain evidence="6 7">CCUG 8415A</strain>
    </source>
</reference>
<keyword evidence="4" id="KW-0281">Fimbrium</keyword>
<feature type="signal peptide" evidence="5">
    <location>
        <begin position="1"/>
        <end position="19"/>
    </location>
</feature>
<keyword evidence="3 5" id="KW-0732">Signal</keyword>
<dbReference type="Proteomes" id="UP000190322">
    <property type="component" value="Unassembled WGS sequence"/>
</dbReference>
<protein>
    <submittedName>
        <fullName evidence="6">Uncharacterized protein</fullName>
    </submittedName>
</protein>
<organism evidence="6 7">
    <name type="scientific">Moraxella canis</name>
    <dbReference type="NCBI Taxonomy" id="90239"/>
    <lineage>
        <taxon>Bacteria</taxon>
        <taxon>Pseudomonadati</taxon>
        <taxon>Pseudomonadota</taxon>
        <taxon>Gammaproteobacteria</taxon>
        <taxon>Moraxellales</taxon>
        <taxon>Moraxellaceae</taxon>
        <taxon>Moraxella</taxon>
    </lineage>
</organism>
<dbReference type="RefSeq" id="WP_078256480.1">
    <property type="nucleotide sequence ID" value="NZ_MUXT01000009.1"/>
</dbReference>
<sequence length="195" mass="20140">MKKTLCAVTASVLATTAFAQTSGHGAGQLNVYGKVTQNTCQLAPSSANVQVELGSTPVDQLAKAGSVSARPAKPFTIELINCPASYVVVDGEQAGTKLTQAAVKFATSPNVTEDGYLKNVSASAAKAENVQVRLLNADAGDEVINLRTNANAPSKNLADANGSITFNLKAQLGSKEGNATPGHFQSSVPFEIVYK</sequence>
<evidence type="ECO:0000256" key="4">
    <source>
        <dbReference type="ARBA" id="ARBA00023263"/>
    </source>
</evidence>
<evidence type="ECO:0000313" key="7">
    <source>
        <dbReference type="Proteomes" id="UP000190322"/>
    </source>
</evidence>
<dbReference type="InterPro" id="IPR008966">
    <property type="entry name" value="Adhesion_dom_sf"/>
</dbReference>
<accession>A0A1S9ZHK5</accession>
<gene>
    <name evidence="6" type="ORF">B0180_08125</name>
</gene>
<dbReference type="PANTHER" id="PTHR33420:SF3">
    <property type="entry name" value="FIMBRIAL SUBUNIT ELFA"/>
    <property type="match status" value="1"/>
</dbReference>
<dbReference type="Gene3D" id="2.60.40.1090">
    <property type="entry name" value="Fimbrial-type adhesion domain"/>
    <property type="match status" value="1"/>
</dbReference>
<dbReference type="GO" id="GO:0043709">
    <property type="term" value="P:cell adhesion involved in single-species biofilm formation"/>
    <property type="evidence" value="ECO:0007669"/>
    <property type="project" value="TreeGrafter"/>
</dbReference>
<comment type="subcellular location">
    <subcellularLocation>
        <location evidence="1">Fimbrium</location>
    </subcellularLocation>
</comment>
<dbReference type="PANTHER" id="PTHR33420">
    <property type="entry name" value="FIMBRIAL SUBUNIT ELFA-RELATED"/>
    <property type="match status" value="1"/>
</dbReference>
<dbReference type="GO" id="GO:0009289">
    <property type="term" value="C:pilus"/>
    <property type="evidence" value="ECO:0007669"/>
    <property type="project" value="UniProtKB-SubCell"/>
</dbReference>
<dbReference type="InterPro" id="IPR050263">
    <property type="entry name" value="Bact_Fimbrial_Adh_Pro"/>
</dbReference>
<feature type="chain" id="PRO_5010532204" evidence="5">
    <location>
        <begin position="20"/>
        <end position="195"/>
    </location>
</feature>
<evidence type="ECO:0000313" key="6">
    <source>
        <dbReference type="EMBL" id="OOR82843.1"/>
    </source>
</evidence>
<comment type="similarity">
    <text evidence="2">Belongs to the fimbrial protein family.</text>
</comment>
<dbReference type="SUPFAM" id="SSF49401">
    <property type="entry name" value="Bacterial adhesins"/>
    <property type="match status" value="1"/>
</dbReference>
<comment type="caution">
    <text evidence="6">The sequence shown here is derived from an EMBL/GenBank/DDBJ whole genome shotgun (WGS) entry which is preliminary data.</text>
</comment>
<dbReference type="EMBL" id="MUXT01000009">
    <property type="protein sequence ID" value="OOR82843.1"/>
    <property type="molecule type" value="Genomic_DNA"/>
</dbReference>
<evidence type="ECO:0000256" key="2">
    <source>
        <dbReference type="ARBA" id="ARBA00006671"/>
    </source>
</evidence>
<evidence type="ECO:0000256" key="5">
    <source>
        <dbReference type="SAM" id="SignalP"/>
    </source>
</evidence>
<proteinExistence type="inferred from homology"/>
<evidence type="ECO:0000256" key="1">
    <source>
        <dbReference type="ARBA" id="ARBA00004561"/>
    </source>
</evidence>